<organism evidence="1 2">
    <name type="scientific">Athelia psychrophila</name>
    <dbReference type="NCBI Taxonomy" id="1759441"/>
    <lineage>
        <taxon>Eukaryota</taxon>
        <taxon>Fungi</taxon>
        <taxon>Dikarya</taxon>
        <taxon>Basidiomycota</taxon>
        <taxon>Agaricomycotina</taxon>
        <taxon>Agaricomycetes</taxon>
        <taxon>Agaricomycetidae</taxon>
        <taxon>Atheliales</taxon>
        <taxon>Atheliaceae</taxon>
        <taxon>Athelia</taxon>
    </lineage>
</organism>
<gene>
    <name evidence="1" type="ORF">FIBSPDRAFT_850078</name>
</gene>
<evidence type="ECO:0000313" key="1">
    <source>
        <dbReference type="EMBL" id="KZP31087.1"/>
    </source>
</evidence>
<dbReference type="EMBL" id="KV417491">
    <property type="protein sequence ID" value="KZP31087.1"/>
    <property type="molecule type" value="Genomic_DNA"/>
</dbReference>
<dbReference type="AlphaFoldDB" id="A0A166TXB3"/>
<proteinExistence type="predicted"/>
<protein>
    <submittedName>
        <fullName evidence="1">Uncharacterized protein</fullName>
    </submittedName>
</protein>
<evidence type="ECO:0000313" key="2">
    <source>
        <dbReference type="Proteomes" id="UP000076532"/>
    </source>
</evidence>
<keyword evidence="2" id="KW-1185">Reference proteome</keyword>
<sequence length="77" mass="8678">MSPFAVGEAVMPVTKDRVKMNLAFTMEYAVLQEYIGLAIVPRPNHPRIAVKWPFSIEAWPGMPRRSRCASLSRAFGE</sequence>
<reference evidence="1 2" key="1">
    <citation type="journal article" date="2016" name="Mol. Biol. Evol.">
        <title>Comparative Genomics of Early-Diverging Mushroom-Forming Fungi Provides Insights into the Origins of Lignocellulose Decay Capabilities.</title>
        <authorList>
            <person name="Nagy L.G."/>
            <person name="Riley R."/>
            <person name="Tritt A."/>
            <person name="Adam C."/>
            <person name="Daum C."/>
            <person name="Floudas D."/>
            <person name="Sun H."/>
            <person name="Yadav J.S."/>
            <person name="Pangilinan J."/>
            <person name="Larsson K.H."/>
            <person name="Matsuura K."/>
            <person name="Barry K."/>
            <person name="Labutti K."/>
            <person name="Kuo R."/>
            <person name="Ohm R.A."/>
            <person name="Bhattacharya S.S."/>
            <person name="Shirouzu T."/>
            <person name="Yoshinaga Y."/>
            <person name="Martin F.M."/>
            <person name="Grigoriev I.V."/>
            <person name="Hibbett D.S."/>
        </authorList>
    </citation>
    <scope>NUCLEOTIDE SEQUENCE [LARGE SCALE GENOMIC DNA]</scope>
    <source>
        <strain evidence="1 2">CBS 109695</strain>
    </source>
</reference>
<name>A0A166TXB3_9AGAM</name>
<accession>A0A166TXB3</accession>
<dbReference type="STRING" id="436010.A0A166TXB3"/>
<dbReference type="Proteomes" id="UP000076532">
    <property type="component" value="Unassembled WGS sequence"/>
</dbReference>
<dbReference type="OrthoDB" id="3633556at2759"/>